<dbReference type="EMBL" id="JAGGLU010000015">
    <property type="protein sequence ID" value="MBP2058829.1"/>
    <property type="molecule type" value="Genomic_DNA"/>
</dbReference>
<evidence type="ECO:0000259" key="6">
    <source>
        <dbReference type="PROSITE" id="PS50943"/>
    </source>
</evidence>
<dbReference type="CDD" id="cd06291">
    <property type="entry name" value="PBP1_Qymf-like"/>
    <property type="match status" value="1"/>
</dbReference>
<dbReference type="Gene3D" id="1.10.260.40">
    <property type="entry name" value="lambda repressor-like DNA-binding domains"/>
    <property type="match status" value="1"/>
</dbReference>
<dbReference type="SUPFAM" id="SSF47413">
    <property type="entry name" value="lambda repressor-like DNA-binding domains"/>
    <property type="match status" value="1"/>
</dbReference>
<dbReference type="InterPro" id="IPR000843">
    <property type="entry name" value="HTH_LacI"/>
</dbReference>
<keyword evidence="2" id="KW-0805">Transcription regulation</keyword>
<evidence type="ECO:0000256" key="1">
    <source>
        <dbReference type="ARBA" id="ARBA00022491"/>
    </source>
</evidence>
<evidence type="ECO:0000256" key="3">
    <source>
        <dbReference type="ARBA" id="ARBA00023125"/>
    </source>
</evidence>
<dbReference type="PRINTS" id="PR00036">
    <property type="entry name" value="HTHLACI"/>
</dbReference>
<evidence type="ECO:0000256" key="2">
    <source>
        <dbReference type="ARBA" id="ARBA00023015"/>
    </source>
</evidence>
<organism evidence="7 8">
    <name type="scientific">Lactobacillus colini</name>
    <dbReference type="NCBI Taxonomy" id="1819254"/>
    <lineage>
        <taxon>Bacteria</taxon>
        <taxon>Bacillati</taxon>
        <taxon>Bacillota</taxon>
        <taxon>Bacilli</taxon>
        <taxon>Lactobacillales</taxon>
        <taxon>Lactobacillaceae</taxon>
        <taxon>Lactobacillus</taxon>
    </lineage>
</organism>
<dbReference type="PROSITE" id="PS00356">
    <property type="entry name" value="HTH_LACI_1"/>
    <property type="match status" value="1"/>
</dbReference>
<comment type="caution">
    <text evidence="7">The sequence shown here is derived from an EMBL/GenBank/DDBJ whole genome shotgun (WGS) entry which is preliminary data.</text>
</comment>
<protein>
    <submittedName>
        <fullName evidence="7">LacI family transcriptional regulator</fullName>
    </submittedName>
</protein>
<dbReference type="SUPFAM" id="SSF53822">
    <property type="entry name" value="Periplasmic binding protein-like I"/>
    <property type="match status" value="1"/>
</dbReference>
<feature type="domain" description="HTH lacI-type" evidence="5">
    <location>
        <begin position="2"/>
        <end position="56"/>
    </location>
</feature>
<evidence type="ECO:0000256" key="4">
    <source>
        <dbReference type="ARBA" id="ARBA00023163"/>
    </source>
</evidence>
<reference evidence="7 8" key="1">
    <citation type="submission" date="2021-03" db="EMBL/GenBank/DDBJ databases">
        <title>Genomic Encyclopedia of Type Strains, Phase IV (KMG-IV): sequencing the most valuable type-strain genomes for metagenomic binning, comparative biology and taxonomic classification.</title>
        <authorList>
            <person name="Goeker M."/>
        </authorList>
    </citation>
    <scope>NUCLEOTIDE SEQUENCE [LARGE SCALE GENOMIC DNA]</scope>
    <source>
        <strain evidence="7 8">DSM 101872</strain>
    </source>
</reference>
<evidence type="ECO:0000259" key="5">
    <source>
        <dbReference type="PROSITE" id="PS50932"/>
    </source>
</evidence>
<dbReference type="Proteomes" id="UP001519292">
    <property type="component" value="Unassembled WGS sequence"/>
</dbReference>
<evidence type="ECO:0000313" key="7">
    <source>
        <dbReference type="EMBL" id="MBP2058829.1"/>
    </source>
</evidence>
<keyword evidence="3" id="KW-0238">DNA-binding</keyword>
<dbReference type="RefSeq" id="WP_209687544.1">
    <property type="nucleotide sequence ID" value="NZ_JAGGLU010000015.1"/>
</dbReference>
<dbReference type="Pfam" id="PF00356">
    <property type="entry name" value="LacI"/>
    <property type="match status" value="1"/>
</dbReference>
<keyword evidence="4" id="KW-0804">Transcription</keyword>
<dbReference type="SMART" id="SM00354">
    <property type="entry name" value="HTH_LACI"/>
    <property type="match status" value="1"/>
</dbReference>
<feature type="domain" description="HTH cro/C1-type" evidence="6">
    <location>
        <begin position="3"/>
        <end position="46"/>
    </location>
</feature>
<evidence type="ECO:0000313" key="8">
    <source>
        <dbReference type="Proteomes" id="UP001519292"/>
    </source>
</evidence>
<sequence>MATMKDVAKLAGVSLGTVSRVINKASGIKPSTLAKVEQAIRELNYIPDEYARGLKTQSSKTVALIIPTIWHPFFSEFAYFVEKSLDSLGYKMLLCNSDGNSEEEHKYIKMVKQNKIDAIIAITYSDIDQYIYSGIPFVSLDRYFKQKISYVESDNYQGGQIAAQELLKHGAKQLAYIGSHSKYPNDTMRRKKGFDDYLKEKNIEFFDIYLQEPVKDFEPSIKELLAAHPNIDGIFCHNDDRLLNVKHILEKLGYRIPDDIQLIGFDGVSSSKDWPIEISTIRQPVPKLAEGAVSLVMKKIKNPNIKNEIYKYPVTFREGNTTKNY</sequence>
<name>A0ABS4MGJ2_9LACO</name>
<dbReference type="InterPro" id="IPR028082">
    <property type="entry name" value="Peripla_BP_I"/>
</dbReference>
<dbReference type="InterPro" id="IPR001387">
    <property type="entry name" value="Cro/C1-type_HTH"/>
</dbReference>
<gene>
    <name evidence="7" type="ORF">J2Z60_002020</name>
</gene>
<proteinExistence type="predicted"/>
<dbReference type="PROSITE" id="PS50943">
    <property type="entry name" value="HTH_CROC1"/>
    <property type="match status" value="1"/>
</dbReference>
<dbReference type="CDD" id="cd01392">
    <property type="entry name" value="HTH_LacI"/>
    <property type="match status" value="1"/>
</dbReference>
<dbReference type="InterPro" id="IPR010982">
    <property type="entry name" value="Lambda_DNA-bd_dom_sf"/>
</dbReference>
<keyword evidence="8" id="KW-1185">Reference proteome</keyword>
<dbReference type="PROSITE" id="PS50932">
    <property type="entry name" value="HTH_LACI_2"/>
    <property type="match status" value="1"/>
</dbReference>
<dbReference type="PANTHER" id="PTHR30146:SF95">
    <property type="entry name" value="RIBOSE OPERON REPRESSOR"/>
    <property type="match status" value="1"/>
</dbReference>
<dbReference type="Pfam" id="PF00532">
    <property type="entry name" value="Peripla_BP_1"/>
    <property type="match status" value="1"/>
</dbReference>
<accession>A0ABS4MGJ2</accession>
<dbReference type="PANTHER" id="PTHR30146">
    <property type="entry name" value="LACI-RELATED TRANSCRIPTIONAL REPRESSOR"/>
    <property type="match status" value="1"/>
</dbReference>
<keyword evidence="1" id="KW-0678">Repressor</keyword>
<dbReference type="Gene3D" id="3.40.50.2300">
    <property type="match status" value="2"/>
</dbReference>
<dbReference type="InterPro" id="IPR001761">
    <property type="entry name" value="Peripla_BP/Lac1_sug-bd_dom"/>
</dbReference>